<protein>
    <submittedName>
        <fullName evidence="1">Uncharacterized protein</fullName>
    </submittedName>
</protein>
<proteinExistence type="predicted"/>
<evidence type="ECO:0000313" key="1">
    <source>
        <dbReference type="EMBL" id="NLR82749.1"/>
    </source>
</evidence>
<gene>
    <name evidence="1" type="ORF">HGH91_29305</name>
</gene>
<comment type="caution">
    <text evidence="1">The sequence shown here is derived from an EMBL/GenBank/DDBJ whole genome shotgun (WGS) entry which is preliminary data.</text>
</comment>
<accession>A0A847SWQ1</accession>
<dbReference type="RefSeq" id="WP_168742805.1">
    <property type="nucleotide sequence ID" value="NZ_JABAHZ010000012.1"/>
</dbReference>
<dbReference type="Proteomes" id="UP000552864">
    <property type="component" value="Unassembled WGS sequence"/>
</dbReference>
<evidence type="ECO:0000313" key="2">
    <source>
        <dbReference type="Proteomes" id="UP000552864"/>
    </source>
</evidence>
<organism evidence="1 2">
    <name type="scientific">Chitinophaga eiseniae</name>
    <dbReference type="NCBI Taxonomy" id="634771"/>
    <lineage>
        <taxon>Bacteria</taxon>
        <taxon>Pseudomonadati</taxon>
        <taxon>Bacteroidota</taxon>
        <taxon>Chitinophagia</taxon>
        <taxon>Chitinophagales</taxon>
        <taxon>Chitinophagaceae</taxon>
        <taxon>Chitinophaga</taxon>
    </lineage>
</organism>
<reference evidence="1 2" key="1">
    <citation type="submission" date="2020-04" db="EMBL/GenBank/DDBJ databases">
        <authorList>
            <person name="Yin C."/>
        </authorList>
    </citation>
    <scope>NUCLEOTIDE SEQUENCE [LARGE SCALE GENOMIC DNA]</scope>
    <source>
        <strain evidence="1 2">Ak56</strain>
    </source>
</reference>
<dbReference type="AlphaFoldDB" id="A0A847SWQ1"/>
<name>A0A847SWQ1_9BACT</name>
<dbReference type="EMBL" id="JABAHZ010000012">
    <property type="protein sequence ID" value="NLR82749.1"/>
    <property type="molecule type" value="Genomic_DNA"/>
</dbReference>
<dbReference type="PROSITE" id="PS51257">
    <property type="entry name" value="PROKAR_LIPOPROTEIN"/>
    <property type="match status" value="1"/>
</dbReference>
<sequence>MKNVLLACAVTLLTACQQQKQDELDTIAVAAPGVIVKPLMEDDDSLPEPRRDINWDQIEVFPFSRALINHKVPLFTTRQHLEAAIGKADSIVAIADGDVSGSQFVEDFHYFYKDGATFELCRDSLACDEFVFTTSNSLTVDNITLTGNTTWEDIRKIFPHAAIQAENEGRTDVIKLRDSFLKDGDSQVQLYFENGRLARVVNFIPC</sequence>
<keyword evidence="2" id="KW-1185">Reference proteome</keyword>